<dbReference type="SMART" id="SM00672">
    <property type="entry name" value="CAP10"/>
    <property type="match status" value="1"/>
</dbReference>
<keyword evidence="5" id="KW-1185">Reference proteome</keyword>
<feature type="domain" description="Glycosyl transferase CAP10" evidence="3">
    <location>
        <begin position="436"/>
        <end position="739"/>
    </location>
</feature>
<feature type="transmembrane region" description="Helical" evidence="2">
    <location>
        <begin position="48"/>
        <end position="71"/>
    </location>
</feature>
<evidence type="ECO:0000256" key="2">
    <source>
        <dbReference type="SAM" id="Phobius"/>
    </source>
</evidence>
<evidence type="ECO:0000313" key="4">
    <source>
        <dbReference type="EMBL" id="CAH7688749.1"/>
    </source>
</evidence>
<dbReference type="PANTHER" id="PTHR12203:SF118">
    <property type="entry name" value="BETA-1,2-XYLOSYLTRANSFERASE 1"/>
    <property type="match status" value="1"/>
</dbReference>
<dbReference type="InterPro" id="IPR051091">
    <property type="entry name" value="O-Glucosyltr/Glycosyltrsf_90"/>
</dbReference>
<keyword evidence="2" id="KW-0472">Membrane</keyword>
<keyword evidence="2" id="KW-0812">Transmembrane</keyword>
<dbReference type="Proteomes" id="UP001153365">
    <property type="component" value="Unassembled WGS sequence"/>
</dbReference>
<keyword evidence="2" id="KW-1133">Transmembrane helix</keyword>
<accession>A0AAV0BRC4</accession>
<dbReference type="PANTHER" id="PTHR12203">
    <property type="entry name" value="KDEL LYS-ASP-GLU-LEU CONTAINING - RELATED"/>
    <property type="match status" value="1"/>
</dbReference>
<feature type="compositionally biased region" description="Low complexity" evidence="1">
    <location>
        <begin position="26"/>
        <end position="39"/>
    </location>
</feature>
<feature type="compositionally biased region" description="Pro residues" evidence="1">
    <location>
        <begin position="14"/>
        <end position="25"/>
    </location>
</feature>
<gene>
    <name evidence="4" type="ORF">PPACK8108_LOCUS23755</name>
</gene>
<name>A0AAV0BRC4_PHAPC</name>
<proteinExistence type="predicted"/>
<reference evidence="4" key="1">
    <citation type="submission" date="2022-06" db="EMBL/GenBank/DDBJ databases">
        <authorList>
            <consortium name="SYNGENTA / RWTH Aachen University"/>
        </authorList>
    </citation>
    <scope>NUCLEOTIDE SEQUENCE</scope>
</reference>
<evidence type="ECO:0000259" key="3">
    <source>
        <dbReference type="SMART" id="SM00672"/>
    </source>
</evidence>
<feature type="compositionally biased region" description="Low complexity" evidence="1">
    <location>
        <begin position="1"/>
        <end position="13"/>
    </location>
</feature>
<dbReference type="AlphaFoldDB" id="A0AAV0BRC4"/>
<comment type="caution">
    <text evidence="4">The sequence shown here is derived from an EMBL/GenBank/DDBJ whole genome shotgun (WGS) entry which is preliminary data.</text>
</comment>
<evidence type="ECO:0000256" key="1">
    <source>
        <dbReference type="SAM" id="MobiDB-lite"/>
    </source>
</evidence>
<sequence length="826" mass="93492">MMRTTGSTIHHSTPPTPPTPTPTPPASSTSTSSSSTLASIPSSSKRKLSLLIIIIIFSLIITITSFILVIIPSSGSSLNQSQSIRSFSKTFNDLIINQSPRQLSADISNWFDSVPTRLRPLVDHISDYYSYYYQHHLKPYSLSNQQSQLSSDSPLSTPHPILPLLLSSRATWRSILTSQPTSLEDARQDYINRYRPLKPPPGFDQWYSFAISKNFTLINRFDSLMHDLNRFRNVSTIELRRRTTELNRLDGVTMVRINPDLSTESRTSSARFSPGQSIKSIIDNIIKNSDWRPELSEPIELAINEHSQPKILPRLSRSVLEEEFDYLPGSVRDQFAAQDPENNPSLKGYKPKWGQDGSVWDAYRRACPLGSTARRWVETLRSAESQTGAVAAGGGWSSSSSDSNDQKRLSLRPMTRRRTSHPSATAPVPSRTELTFLPDLESKASFCDQPSTHHLHSAFFTDQRSIEHLYPLFSPSKPQGFADILIPSHYHYDPTPEFSYESEFKRGLNPLPTDKEWSHKLDKMYWHGKMTRGANTPPGHMSSFQKQRLVKLVSNDTDSVSNSAAHKQGESDPSRRFLTDRVLLTLNTSSSALVSVSESATVIDPLLLDIAIACDPDAGECKSYDAQGYLTQPPLPLSEAWKHKMVLDIDDVGFSPLFGALMESRSAVVKMSVHQEFWRDWVQPWYHFIPLSSSYAEIHNLISFFVGIPKALIQKIQTIKYYNNSLNNNSNDNNNKPSKKIRVARSIINFKNFNDNDNLKVVNKDDHNGADSDDDLKGFNGDEVLKRLGENGRDWKLRHMRKDDMEVYMFRLLIEWARILNPTQET</sequence>
<feature type="region of interest" description="Disordered" evidence="1">
    <location>
        <begin position="388"/>
        <end position="429"/>
    </location>
</feature>
<feature type="region of interest" description="Disordered" evidence="1">
    <location>
        <begin position="1"/>
        <end position="39"/>
    </location>
</feature>
<dbReference type="InterPro" id="IPR006598">
    <property type="entry name" value="CAP10"/>
</dbReference>
<organism evidence="4 5">
    <name type="scientific">Phakopsora pachyrhizi</name>
    <name type="common">Asian soybean rust disease fungus</name>
    <dbReference type="NCBI Taxonomy" id="170000"/>
    <lineage>
        <taxon>Eukaryota</taxon>
        <taxon>Fungi</taxon>
        <taxon>Dikarya</taxon>
        <taxon>Basidiomycota</taxon>
        <taxon>Pucciniomycotina</taxon>
        <taxon>Pucciniomycetes</taxon>
        <taxon>Pucciniales</taxon>
        <taxon>Phakopsoraceae</taxon>
        <taxon>Phakopsora</taxon>
    </lineage>
</organism>
<protein>
    <submittedName>
        <fullName evidence="4">Capsular associated protein</fullName>
    </submittedName>
</protein>
<dbReference type="EMBL" id="CALTRL010006009">
    <property type="protein sequence ID" value="CAH7688749.1"/>
    <property type="molecule type" value="Genomic_DNA"/>
</dbReference>
<evidence type="ECO:0000313" key="5">
    <source>
        <dbReference type="Proteomes" id="UP001153365"/>
    </source>
</evidence>